<dbReference type="Pfam" id="PF24864">
    <property type="entry name" value="DUF7730"/>
    <property type="match status" value="1"/>
</dbReference>
<dbReference type="InterPro" id="IPR056632">
    <property type="entry name" value="DUF7730"/>
</dbReference>
<dbReference type="EMBL" id="JASWJB010000160">
    <property type="protein sequence ID" value="KAK2594659.1"/>
    <property type="molecule type" value="Genomic_DNA"/>
</dbReference>
<dbReference type="Proteomes" id="UP001251528">
    <property type="component" value="Unassembled WGS sequence"/>
</dbReference>
<dbReference type="PANTHER" id="PTHR38790:SF4">
    <property type="entry name" value="2EXR DOMAIN-CONTAINING PROTEIN"/>
    <property type="match status" value="1"/>
</dbReference>
<dbReference type="AlphaFoldDB" id="A0AAJ0FWT5"/>
<organism evidence="3 4">
    <name type="scientific">Conoideocrella luteorostrata</name>
    <dbReference type="NCBI Taxonomy" id="1105319"/>
    <lineage>
        <taxon>Eukaryota</taxon>
        <taxon>Fungi</taxon>
        <taxon>Dikarya</taxon>
        <taxon>Ascomycota</taxon>
        <taxon>Pezizomycotina</taxon>
        <taxon>Sordariomycetes</taxon>
        <taxon>Hypocreomycetidae</taxon>
        <taxon>Hypocreales</taxon>
        <taxon>Clavicipitaceae</taxon>
        <taxon>Conoideocrella</taxon>
    </lineage>
</organism>
<name>A0AAJ0FWT5_9HYPO</name>
<reference evidence="3" key="1">
    <citation type="submission" date="2023-06" db="EMBL/GenBank/DDBJ databases">
        <title>Conoideocrella luteorostrata (Hypocreales: Clavicipitaceae), a potential biocontrol fungus for elongate hemlock scale in United States Christmas tree production areas.</title>
        <authorList>
            <person name="Barrett H."/>
            <person name="Lovett B."/>
            <person name="Macias A.M."/>
            <person name="Stajich J.E."/>
            <person name="Kasson M.T."/>
        </authorList>
    </citation>
    <scope>NUCLEOTIDE SEQUENCE</scope>
    <source>
        <strain evidence="3">ARSEF 14590</strain>
    </source>
</reference>
<dbReference type="PANTHER" id="PTHR38790">
    <property type="entry name" value="2EXR DOMAIN-CONTAINING PROTEIN-RELATED"/>
    <property type="match status" value="1"/>
</dbReference>
<evidence type="ECO:0000259" key="2">
    <source>
        <dbReference type="Pfam" id="PF24864"/>
    </source>
</evidence>
<feature type="compositionally biased region" description="Basic residues" evidence="1">
    <location>
        <begin position="1"/>
        <end position="15"/>
    </location>
</feature>
<evidence type="ECO:0000256" key="1">
    <source>
        <dbReference type="SAM" id="MobiDB-lite"/>
    </source>
</evidence>
<gene>
    <name evidence="3" type="ORF">QQS21_007635</name>
</gene>
<feature type="domain" description="DUF7730" evidence="2">
    <location>
        <begin position="183"/>
        <end position="247"/>
    </location>
</feature>
<accession>A0AAJ0FWT5</accession>
<sequence>MKTRIKTWLQRKRGSRTAGQGDGNEAITATDLPFRPGTRPTILTPSPSKEHLAAGSPFFERLPREVRQYILILAFGGRIVHMDLSFVHPVASREPGARPLSSHAGINADDVHSFVPPRVNWDTRRPKSWQWWSSVCHRPLPEHLSSPIDRLRGGAAQPGDDHCRYGAPHNCKLWPGVYPSKCQIGAMGWLLSCRQAYMEGIHALYKTNTIHMSGQILLSHLPQFLLPQRLSEISSIVITCPLKLHRSSNSQVVSEVSHLESLLAMLSSDFHNLARLHLALTADRVVVDPPSLQVVLKVIDEFVKRHKPSLDQFTVSPSRSLFTPLYEATQLAIIERMNVPKLSCIPIEIWRNLDGSHILTEVGSVDEPLATRFSSPYPKPPHATSRSIGGTVGEGYWIVQGDIDDEPPIREMTCS</sequence>
<feature type="region of interest" description="Disordered" evidence="1">
    <location>
        <begin position="1"/>
        <end position="40"/>
    </location>
</feature>
<protein>
    <recommendedName>
        <fullName evidence="2">DUF7730 domain-containing protein</fullName>
    </recommendedName>
</protein>
<comment type="caution">
    <text evidence="3">The sequence shown here is derived from an EMBL/GenBank/DDBJ whole genome shotgun (WGS) entry which is preliminary data.</text>
</comment>
<evidence type="ECO:0000313" key="4">
    <source>
        <dbReference type="Proteomes" id="UP001251528"/>
    </source>
</evidence>
<keyword evidence="4" id="KW-1185">Reference proteome</keyword>
<evidence type="ECO:0000313" key="3">
    <source>
        <dbReference type="EMBL" id="KAK2594659.1"/>
    </source>
</evidence>
<proteinExistence type="predicted"/>